<dbReference type="RefSeq" id="XP_033397213.1">
    <property type="nucleotide sequence ID" value="XM_033546618.1"/>
</dbReference>
<dbReference type="Proteomes" id="UP000799438">
    <property type="component" value="Unassembled WGS sequence"/>
</dbReference>
<evidence type="ECO:0000313" key="2">
    <source>
        <dbReference type="EMBL" id="KAF2141500.1"/>
    </source>
</evidence>
<protein>
    <submittedName>
        <fullName evidence="2">Uncharacterized protein</fullName>
    </submittedName>
</protein>
<name>A0A6A6BBK6_9PEZI</name>
<keyword evidence="3" id="KW-1185">Reference proteome</keyword>
<accession>A0A6A6BBK6</accession>
<feature type="compositionally biased region" description="Basic and acidic residues" evidence="1">
    <location>
        <begin position="127"/>
        <end position="141"/>
    </location>
</feature>
<sequence>MLFSKLTYIPGTSTVATNTVESAQAHASPAKNSRPDRSPLLEAFAVRQAPPCLAASLYLYSRTRTKPLTLPTHPQATVAATTPARPHLTQRHQPSTKHQAPSHARPAPARGQSPEPKAQTAAPNALESRRQSRHSEQHGSA</sequence>
<dbReference type="EMBL" id="ML995487">
    <property type="protein sequence ID" value="KAF2141500.1"/>
    <property type="molecule type" value="Genomic_DNA"/>
</dbReference>
<organism evidence="2 3">
    <name type="scientific">Aplosporella prunicola CBS 121167</name>
    <dbReference type="NCBI Taxonomy" id="1176127"/>
    <lineage>
        <taxon>Eukaryota</taxon>
        <taxon>Fungi</taxon>
        <taxon>Dikarya</taxon>
        <taxon>Ascomycota</taxon>
        <taxon>Pezizomycotina</taxon>
        <taxon>Dothideomycetes</taxon>
        <taxon>Dothideomycetes incertae sedis</taxon>
        <taxon>Botryosphaeriales</taxon>
        <taxon>Aplosporellaceae</taxon>
        <taxon>Aplosporella</taxon>
    </lineage>
</organism>
<feature type="region of interest" description="Disordered" evidence="1">
    <location>
        <begin position="67"/>
        <end position="141"/>
    </location>
</feature>
<proteinExistence type="predicted"/>
<gene>
    <name evidence="2" type="ORF">K452DRAFT_40247</name>
</gene>
<reference evidence="2" key="1">
    <citation type="journal article" date="2020" name="Stud. Mycol.">
        <title>101 Dothideomycetes genomes: a test case for predicting lifestyles and emergence of pathogens.</title>
        <authorList>
            <person name="Haridas S."/>
            <person name="Albert R."/>
            <person name="Binder M."/>
            <person name="Bloem J."/>
            <person name="Labutti K."/>
            <person name="Salamov A."/>
            <person name="Andreopoulos B."/>
            <person name="Baker S."/>
            <person name="Barry K."/>
            <person name="Bills G."/>
            <person name="Bluhm B."/>
            <person name="Cannon C."/>
            <person name="Castanera R."/>
            <person name="Culley D."/>
            <person name="Daum C."/>
            <person name="Ezra D."/>
            <person name="Gonzalez J."/>
            <person name="Henrissat B."/>
            <person name="Kuo A."/>
            <person name="Liang C."/>
            <person name="Lipzen A."/>
            <person name="Lutzoni F."/>
            <person name="Magnuson J."/>
            <person name="Mondo S."/>
            <person name="Nolan M."/>
            <person name="Ohm R."/>
            <person name="Pangilinan J."/>
            <person name="Park H.-J."/>
            <person name="Ramirez L."/>
            <person name="Alfaro M."/>
            <person name="Sun H."/>
            <person name="Tritt A."/>
            <person name="Yoshinaga Y."/>
            <person name="Zwiers L.-H."/>
            <person name="Turgeon B."/>
            <person name="Goodwin S."/>
            <person name="Spatafora J."/>
            <person name="Crous P."/>
            <person name="Grigoriev I."/>
        </authorList>
    </citation>
    <scope>NUCLEOTIDE SEQUENCE</scope>
    <source>
        <strain evidence="2">CBS 121167</strain>
    </source>
</reference>
<evidence type="ECO:0000313" key="3">
    <source>
        <dbReference type="Proteomes" id="UP000799438"/>
    </source>
</evidence>
<dbReference type="AlphaFoldDB" id="A0A6A6BBK6"/>
<dbReference type="GeneID" id="54304124"/>
<evidence type="ECO:0000256" key="1">
    <source>
        <dbReference type="SAM" id="MobiDB-lite"/>
    </source>
</evidence>
<feature type="region of interest" description="Disordered" evidence="1">
    <location>
        <begin position="19"/>
        <end position="41"/>
    </location>
</feature>